<evidence type="ECO:0000313" key="1">
    <source>
        <dbReference type="EMBL" id="AVI52161.1"/>
    </source>
</evidence>
<protein>
    <recommendedName>
        <fullName evidence="3">Exo-alpha-sialidase</fullName>
    </recommendedName>
</protein>
<dbReference type="Pfam" id="PF07676">
    <property type="entry name" value="PD40"/>
    <property type="match status" value="2"/>
</dbReference>
<dbReference type="CDD" id="cd15482">
    <property type="entry name" value="Sialidase_non-viral"/>
    <property type="match status" value="1"/>
</dbReference>
<dbReference type="InterPro" id="IPR011659">
    <property type="entry name" value="WD40"/>
</dbReference>
<organism evidence="1 2">
    <name type="scientific">Pukyongia salina</name>
    <dbReference type="NCBI Taxonomy" id="2094025"/>
    <lineage>
        <taxon>Bacteria</taxon>
        <taxon>Pseudomonadati</taxon>
        <taxon>Bacteroidota</taxon>
        <taxon>Flavobacteriia</taxon>
        <taxon>Flavobacteriales</taxon>
        <taxon>Flavobacteriaceae</taxon>
        <taxon>Pukyongia</taxon>
    </lineage>
</organism>
<dbReference type="Proteomes" id="UP000238442">
    <property type="component" value="Chromosome"/>
</dbReference>
<dbReference type="KEGG" id="aue:C5O00_13760"/>
<accession>A0A2S0HZR8</accession>
<reference evidence="1 2" key="1">
    <citation type="submission" date="2018-02" db="EMBL/GenBank/DDBJ databases">
        <title>Genomic analysis of the strain RR4-38 isolated from a seawater recirculating aquaculture system.</title>
        <authorList>
            <person name="Kim Y.-S."/>
            <person name="Jang Y.H."/>
            <person name="Kim K.-H."/>
        </authorList>
    </citation>
    <scope>NUCLEOTIDE SEQUENCE [LARGE SCALE GENOMIC DNA]</scope>
    <source>
        <strain evidence="1 2">RR4-38</strain>
    </source>
</reference>
<dbReference type="AlphaFoldDB" id="A0A2S0HZR8"/>
<dbReference type="Gene3D" id="2.120.10.30">
    <property type="entry name" value="TolB, C-terminal domain"/>
    <property type="match status" value="1"/>
</dbReference>
<dbReference type="SUPFAM" id="SSF82171">
    <property type="entry name" value="DPP6 N-terminal domain-like"/>
    <property type="match status" value="1"/>
</dbReference>
<gene>
    <name evidence="1" type="ORF">C5O00_13760</name>
</gene>
<sequence>MKYKVIIIISIFLLNCHNNKEHPQEIVLDIKTTADSLTLFGENLISTPLYERDMAISPMGNELIYTLGDYKQHKRCLVVLKQNDTTWTKPEILNISGKYQDIEPFYSNNGNRLYFASNRPIYGDSTRTDYNIWYSDRDNNGWSQPVALDSIVNSRSDEFFPSLSEKGNLFFTATRDDGIGREDIFMSELLHGKFQPPRPLPPEINSTFFEFNAYISPKEDLIIFSSYGRADGYGGGDLYMSRKDDTGKWTTAKNLGVLINSEKLDFCPFVDWGSRNFYFTSERIIDVDEKLQSVEELKEMSNSTLNGFGNIYRISIDKLE</sequence>
<dbReference type="RefSeq" id="WP_105217401.1">
    <property type="nucleotide sequence ID" value="NZ_CP027062.1"/>
</dbReference>
<dbReference type="InterPro" id="IPR011042">
    <property type="entry name" value="6-blade_b-propeller_TolB-like"/>
</dbReference>
<name>A0A2S0HZR8_9FLAO</name>
<dbReference type="OrthoDB" id="9809364at2"/>
<proteinExistence type="predicted"/>
<keyword evidence="2" id="KW-1185">Reference proteome</keyword>
<dbReference type="EMBL" id="CP027062">
    <property type="protein sequence ID" value="AVI52161.1"/>
    <property type="molecule type" value="Genomic_DNA"/>
</dbReference>
<evidence type="ECO:0008006" key="3">
    <source>
        <dbReference type="Google" id="ProtNLM"/>
    </source>
</evidence>
<evidence type="ECO:0000313" key="2">
    <source>
        <dbReference type="Proteomes" id="UP000238442"/>
    </source>
</evidence>